<gene>
    <name evidence="2" type="ORF">ATK36_0686</name>
</gene>
<evidence type="ECO:0000259" key="1">
    <source>
        <dbReference type="Pfam" id="PF09511"/>
    </source>
</evidence>
<organism evidence="2 3">
    <name type="scientific">Amycolatopsis sulphurea</name>
    <dbReference type="NCBI Taxonomy" id="76022"/>
    <lineage>
        <taxon>Bacteria</taxon>
        <taxon>Bacillati</taxon>
        <taxon>Actinomycetota</taxon>
        <taxon>Actinomycetes</taxon>
        <taxon>Pseudonocardiales</taxon>
        <taxon>Pseudonocardiaceae</taxon>
        <taxon>Amycolatopsis</taxon>
    </lineage>
</organism>
<feature type="domain" description="T4 RNA ligase 1-like N-terminal" evidence="1">
    <location>
        <begin position="28"/>
        <end position="153"/>
    </location>
</feature>
<dbReference type="Pfam" id="PF09511">
    <property type="entry name" value="RNA_lig_T4_1"/>
    <property type="match status" value="1"/>
</dbReference>
<keyword evidence="2" id="KW-0436">Ligase</keyword>
<accession>A0A2A9G074</accession>
<dbReference type="GO" id="GO:0016874">
    <property type="term" value="F:ligase activity"/>
    <property type="evidence" value="ECO:0007669"/>
    <property type="project" value="UniProtKB-KW"/>
</dbReference>
<dbReference type="AlphaFoldDB" id="A0A2A9G074"/>
<proteinExistence type="predicted"/>
<protein>
    <submittedName>
        <fullName evidence="2">RNA ligase</fullName>
    </submittedName>
</protein>
<comment type="caution">
    <text evidence="2">The sequence shown here is derived from an EMBL/GenBank/DDBJ whole genome shotgun (WGS) entry which is preliminary data.</text>
</comment>
<dbReference type="InterPro" id="IPR019039">
    <property type="entry name" value="T4-Rnl1-like_N"/>
</dbReference>
<reference evidence="2 3" key="1">
    <citation type="submission" date="2017-10" db="EMBL/GenBank/DDBJ databases">
        <title>Sequencing the genomes of 1000 actinobacteria strains.</title>
        <authorList>
            <person name="Klenk H.-P."/>
        </authorList>
    </citation>
    <scope>NUCLEOTIDE SEQUENCE [LARGE SCALE GENOMIC DNA]</scope>
    <source>
        <strain evidence="2 3">DSM 46092</strain>
    </source>
</reference>
<keyword evidence="3" id="KW-1185">Reference proteome</keyword>
<name>A0A2A9G074_9PSEU</name>
<evidence type="ECO:0000313" key="3">
    <source>
        <dbReference type="Proteomes" id="UP000243542"/>
    </source>
</evidence>
<sequence length="339" mass="38425">MLRGAGATALTATARQQLRVWNRATRACRGLIVDTRTHDIVARPFAKFFNHGEEKHPRWRTDESVLVTDKMDGSLGILYPLTAGGYAVATRGSFTSEQALHATDVWNERYAGRYEPMPGKTVLFEIIYPENRIVVNYGDRDDLIALGMVDIETGVSFGPGATYWPGPWTTVFRYFSLREALAAPPRHGAEGLVVHFLDSDERVKLKQADYVRLHKIVTGLNERTVWEYLATHDETDELFAGLPDEYFDWVTSVIERLALDAGAMVCAVLDRWEELARAGLVLGPRKDFALAIEKDDPWLRSCLFALLDGYDYSRIIWKQLRPDAEHRPARPWTEAARAR</sequence>
<dbReference type="Proteomes" id="UP000243542">
    <property type="component" value="Unassembled WGS sequence"/>
</dbReference>
<dbReference type="EMBL" id="PDJK01000001">
    <property type="protein sequence ID" value="PFG57127.1"/>
    <property type="molecule type" value="Genomic_DNA"/>
</dbReference>
<evidence type="ECO:0000313" key="2">
    <source>
        <dbReference type="EMBL" id="PFG57127.1"/>
    </source>
</evidence>
<dbReference type="RefSeq" id="WP_386999618.1">
    <property type="nucleotide sequence ID" value="NZ_JBIAKZ010000007.1"/>
</dbReference>